<dbReference type="EC" id="2.7.7.49" evidence="1"/>
<keyword evidence="7" id="KW-0695">RNA-directed DNA polymerase</keyword>
<dbReference type="PROSITE" id="PS50994">
    <property type="entry name" value="INTEGRASE"/>
    <property type="match status" value="1"/>
</dbReference>
<dbReference type="AlphaFoldDB" id="A0A6L2JG02"/>
<dbReference type="Pfam" id="PF17917">
    <property type="entry name" value="RT_RNaseH"/>
    <property type="match status" value="1"/>
</dbReference>
<dbReference type="PANTHER" id="PTHR37984:SF5">
    <property type="entry name" value="PROTEIN NYNRIN-LIKE"/>
    <property type="match status" value="1"/>
</dbReference>
<protein>
    <recommendedName>
        <fullName evidence="1">RNA-directed DNA polymerase</fullName>
        <ecNumber evidence="1">2.7.7.49</ecNumber>
    </recommendedName>
</protein>
<feature type="coiled-coil region" evidence="8">
    <location>
        <begin position="18"/>
        <end position="45"/>
    </location>
</feature>
<sequence>MFEDLMEEIASLVQDDDLHEYNNAFDSLLNKVEDEDEAYEEDEEDKLPQISIHALNGLPSYSTMRIKGVMGNRQLHILVDSGSTHNFIDVKLARKLQCSVKDIPSFNVDGKPYELKGIQTNKVSLWSIEKELVHDFKEVFQPQKSLPPKRSFDHRIILKEGTTPISQRPYRHDVEQHKKHLRHVLSIVKEHQLFAKESKCVFGGRAVKYLGHIISGDGVRTDPSKVEAVQERPLLKTEQHPISFLSKALSPKQQTLSVYEKELLAILMAMKQWHYYLITGSFIIRTDQNSLKHLLAQKVTTPLPHKWLAELLGYDYTIEYKKGWENVAVDALLRVQGVTLFTMAISQVEPLLLENVIASYEGDIQLQAIKEKIIRGVQLQKITWNGKWLSKKNRIIIGGDEFLALQGVEVKLSTAYHPQTNGQTEVVNRCLESYLRCMVMERPHTWVKCVSLAEWCLSKKAQNQMKQQADKHQNEREFEAESRVHLKLQPYMQNTLRVHKHSKLTPKKLVKRGSRVAMKILVEWKGQTAQEATWEFLDEMQLRFPDFADFVTLPF</sequence>
<dbReference type="EMBL" id="BKCJ010000596">
    <property type="protein sequence ID" value="GEU34614.1"/>
    <property type="molecule type" value="Genomic_DNA"/>
</dbReference>
<keyword evidence="8" id="KW-0175">Coiled coil</keyword>
<dbReference type="CDD" id="cd09274">
    <property type="entry name" value="RNase_HI_RT_Ty3"/>
    <property type="match status" value="1"/>
</dbReference>
<evidence type="ECO:0000256" key="5">
    <source>
        <dbReference type="ARBA" id="ARBA00022759"/>
    </source>
</evidence>
<feature type="domain" description="Integrase catalytic" evidence="9">
    <location>
        <begin position="298"/>
        <end position="514"/>
    </location>
</feature>
<dbReference type="GO" id="GO:0015074">
    <property type="term" value="P:DNA integration"/>
    <property type="evidence" value="ECO:0007669"/>
    <property type="project" value="InterPro"/>
</dbReference>
<evidence type="ECO:0000256" key="8">
    <source>
        <dbReference type="SAM" id="Coils"/>
    </source>
</evidence>
<comment type="caution">
    <text evidence="10">The sequence shown here is derived from an EMBL/GenBank/DDBJ whole genome shotgun (WGS) entry which is preliminary data.</text>
</comment>
<dbReference type="GO" id="GO:0004519">
    <property type="term" value="F:endonuclease activity"/>
    <property type="evidence" value="ECO:0007669"/>
    <property type="project" value="UniProtKB-KW"/>
</dbReference>
<dbReference type="InterPro" id="IPR036397">
    <property type="entry name" value="RNaseH_sf"/>
</dbReference>
<dbReference type="Gene3D" id="3.30.70.270">
    <property type="match status" value="1"/>
</dbReference>
<dbReference type="SUPFAM" id="SSF56672">
    <property type="entry name" value="DNA/RNA polymerases"/>
    <property type="match status" value="1"/>
</dbReference>
<dbReference type="GO" id="GO:0004190">
    <property type="term" value="F:aspartic-type endopeptidase activity"/>
    <property type="evidence" value="ECO:0007669"/>
    <property type="project" value="InterPro"/>
</dbReference>
<keyword evidence="5" id="KW-0255">Endonuclease</keyword>
<dbReference type="GO" id="GO:0003964">
    <property type="term" value="F:RNA-directed DNA polymerase activity"/>
    <property type="evidence" value="ECO:0007669"/>
    <property type="project" value="UniProtKB-KW"/>
</dbReference>
<dbReference type="InterPro" id="IPR041373">
    <property type="entry name" value="RT_RNaseH"/>
</dbReference>
<dbReference type="InterPro" id="IPR001584">
    <property type="entry name" value="Integrase_cat-core"/>
</dbReference>
<keyword evidence="3" id="KW-0548">Nucleotidyltransferase</keyword>
<dbReference type="CDD" id="cd00303">
    <property type="entry name" value="retropepsin_like"/>
    <property type="match status" value="1"/>
</dbReference>
<keyword evidence="6" id="KW-0378">Hydrolase</keyword>
<dbReference type="GO" id="GO:0003676">
    <property type="term" value="F:nucleic acid binding"/>
    <property type="evidence" value="ECO:0007669"/>
    <property type="project" value="InterPro"/>
</dbReference>
<evidence type="ECO:0000256" key="3">
    <source>
        <dbReference type="ARBA" id="ARBA00022695"/>
    </source>
</evidence>
<evidence type="ECO:0000256" key="1">
    <source>
        <dbReference type="ARBA" id="ARBA00012493"/>
    </source>
</evidence>
<evidence type="ECO:0000256" key="7">
    <source>
        <dbReference type="ARBA" id="ARBA00022918"/>
    </source>
</evidence>
<dbReference type="PROSITE" id="PS00141">
    <property type="entry name" value="ASP_PROTEASE"/>
    <property type="match status" value="1"/>
</dbReference>
<organism evidence="10">
    <name type="scientific">Tanacetum cinerariifolium</name>
    <name type="common">Dalmatian daisy</name>
    <name type="synonym">Chrysanthemum cinerariifolium</name>
    <dbReference type="NCBI Taxonomy" id="118510"/>
    <lineage>
        <taxon>Eukaryota</taxon>
        <taxon>Viridiplantae</taxon>
        <taxon>Streptophyta</taxon>
        <taxon>Embryophyta</taxon>
        <taxon>Tracheophyta</taxon>
        <taxon>Spermatophyta</taxon>
        <taxon>Magnoliopsida</taxon>
        <taxon>eudicotyledons</taxon>
        <taxon>Gunneridae</taxon>
        <taxon>Pentapetalae</taxon>
        <taxon>asterids</taxon>
        <taxon>campanulids</taxon>
        <taxon>Asterales</taxon>
        <taxon>Asteraceae</taxon>
        <taxon>Asteroideae</taxon>
        <taxon>Anthemideae</taxon>
        <taxon>Anthemidinae</taxon>
        <taxon>Tanacetum</taxon>
    </lineage>
</organism>
<dbReference type="SUPFAM" id="SSF53098">
    <property type="entry name" value="Ribonuclease H-like"/>
    <property type="match status" value="1"/>
</dbReference>
<dbReference type="InterPro" id="IPR043502">
    <property type="entry name" value="DNA/RNA_pol_sf"/>
</dbReference>
<reference evidence="10" key="1">
    <citation type="journal article" date="2019" name="Sci. Rep.">
        <title>Draft genome of Tanacetum cinerariifolium, the natural source of mosquito coil.</title>
        <authorList>
            <person name="Yamashiro T."/>
            <person name="Shiraishi A."/>
            <person name="Satake H."/>
            <person name="Nakayama K."/>
        </authorList>
    </citation>
    <scope>NUCLEOTIDE SEQUENCE</scope>
</reference>
<dbReference type="InterPro" id="IPR043128">
    <property type="entry name" value="Rev_trsase/Diguanyl_cyclase"/>
</dbReference>
<dbReference type="Gene3D" id="3.30.420.10">
    <property type="entry name" value="Ribonuclease H-like superfamily/Ribonuclease H"/>
    <property type="match status" value="1"/>
</dbReference>
<dbReference type="PANTHER" id="PTHR37984">
    <property type="entry name" value="PROTEIN CBG26694"/>
    <property type="match status" value="1"/>
</dbReference>
<keyword evidence="2" id="KW-0808">Transferase</keyword>
<keyword evidence="4" id="KW-0540">Nuclease</keyword>
<evidence type="ECO:0000259" key="9">
    <source>
        <dbReference type="PROSITE" id="PS50994"/>
    </source>
</evidence>
<dbReference type="InterPro" id="IPR001969">
    <property type="entry name" value="Aspartic_peptidase_AS"/>
</dbReference>
<evidence type="ECO:0000256" key="2">
    <source>
        <dbReference type="ARBA" id="ARBA00022679"/>
    </source>
</evidence>
<evidence type="ECO:0000256" key="6">
    <source>
        <dbReference type="ARBA" id="ARBA00022801"/>
    </source>
</evidence>
<dbReference type="Gene3D" id="2.40.70.10">
    <property type="entry name" value="Acid Proteases"/>
    <property type="match status" value="1"/>
</dbReference>
<evidence type="ECO:0000256" key="4">
    <source>
        <dbReference type="ARBA" id="ARBA00022722"/>
    </source>
</evidence>
<evidence type="ECO:0000313" key="10">
    <source>
        <dbReference type="EMBL" id="GEU34614.1"/>
    </source>
</evidence>
<gene>
    <name evidence="10" type="ORF">Tci_006592</name>
</gene>
<dbReference type="InterPro" id="IPR012337">
    <property type="entry name" value="RNaseH-like_sf"/>
</dbReference>
<accession>A0A6L2JG02</accession>
<dbReference type="InterPro" id="IPR050951">
    <property type="entry name" value="Retrovirus_Pol_polyprotein"/>
</dbReference>
<dbReference type="InterPro" id="IPR021109">
    <property type="entry name" value="Peptidase_aspartic_dom_sf"/>
</dbReference>
<proteinExistence type="predicted"/>
<name>A0A6L2JG02_TANCI</name>
<dbReference type="GO" id="GO:0006508">
    <property type="term" value="P:proteolysis"/>
    <property type="evidence" value="ECO:0007669"/>
    <property type="project" value="InterPro"/>
</dbReference>